<evidence type="ECO:0000259" key="1">
    <source>
        <dbReference type="Pfam" id="PF06985"/>
    </source>
</evidence>
<dbReference type="PANTHER" id="PTHR33112:SF16">
    <property type="entry name" value="HETEROKARYON INCOMPATIBILITY DOMAIN-CONTAINING PROTEIN"/>
    <property type="match status" value="1"/>
</dbReference>
<organism evidence="2 3">
    <name type="scientific">Fusarium austroafricanum</name>
    <dbReference type="NCBI Taxonomy" id="2364996"/>
    <lineage>
        <taxon>Eukaryota</taxon>
        <taxon>Fungi</taxon>
        <taxon>Dikarya</taxon>
        <taxon>Ascomycota</taxon>
        <taxon>Pezizomycotina</taxon>
        <taxon>Sordariomycetes</taxon>
        <taxon>Hypocreomycetidae</taxon>
        <taxon>Hypocreales</taxon>
        <taxon>Nectriaceae</taxon>
        <taxon>Fusarium</taxon>
        <taxon>Fusarium concolor species complex</taxon>
    </lineage>
</organism>
<gene>
    <name evidence="2" type="ORF">F53441_3711</name>
</gene>
<dbReference type="InterPro" id="IPR010730">
    <property type="entry name" value="HET"/>
</dbReference>
<comment type="caution">
    <text evidence="2">The sequence shown here is derived from an EMBL/GenBank/DDBJ whole genome shotgun (WGS) entry which is preliminary data.</text>
</comment>
<dbReference type="EMBL" id="JAADJG010000144">
    <property type="protein sequence ID" value="KAF4453702.1"/>
    <property type="molecule type" value="Genomic_DNA"/>
</dbReference>
<name>A0A8H4KNY0_9HYPO</name>
<evidence type="ECO:0000313" key="2">
    <source>
        <dbReference type="EMBL" id="KAF4453702.1"/>
    </source>
</evidence>
<dbReference type="OrthoDB" id="5347061at2759"/>
<dbReference type="PANTHER" id="PTHR33112">
    <property type="entry name" value="DOMAIN PROTEIN, PUTATIVE-RELATED"/>
    <property type="match status" value="1"/>
</dbReference>
<protein>
    <recommendedName>
        <fullName evidence="1">Heterokaryon incompatibility domain-containing protein</fullName>
    </recommendedName>
</protein>
<dbReference type="Pfam" id="PF06985">
    <property type="entry name" value="HET"/>
    <property type="match status" value="1"/>
</dbReference>
<proteinExistence type="predicted"/>
<evidence type="ECO:0000313" key="3">
    <source>
        <dbReference type="Proteomes" id="UP000605986"/>
    </source>
</evidence>
<feature type="domain" description="Heterokaryon incompatibility" evidence="1">
    <location>
        <begin position="17"/>
        <end position="101"/>
    </location>
</feature>
<accession>A0A8H4KNY0</accession>
<sequence length="449" mass="51613">MQSLFQHDTLTDAQRRDTELDFAKENSSMADIYEGSYFTISADISTSMDSGMFSNNSPPACLPVKVVDDNGKPVTLFARTRKLSHGLWASGINTRSWTLQEHILPPRVLHFGQYDISWRCRKLHICECGYVNNPDRILNGFCERQSKVARELSQLYQPAFNVVEWWETVIESYSHRSLSEPRDKLPALSGLAQVYRKATMDTYLAGLWRGWLLYGLCWGIRYRTYPKLDKFAVGCRPKTFRAPSWSWASIDISRPDFECQIYSCFVNGTDIKPKAFRIVCMLHQVYCTPKTSDPTGEVSEDCRLEIGVKLVSVTIKRLRCQSTSPQWAIYNVKDGTEVQYLMPDCRLEDEGLSDGDEVFCAPIMESLDHKYSVRRCILLKRLQGQTYQRIGFCVLLKENPNVIEHEELKVDAWQLGQESPVPLSEEIAKKTKDYALQFDVDMLERIVII</sequence>
<dbReference type="Proteomes" id="UP000605986">
    <property type="component" value="Unassembled WGS sequence"/>
</dbReference>
<dbReference type="AlphaFoldDB" id="A0A8H4KNY0"/>
<keyword evidence="3" id="KW-1185">Reference proteome</keyword>
<reference evidence="2" key="1">
    <citation type="submission" date="2020-01" db="EMBL/GenBank/DDBJ databases">
        <title>Identification and distribution of gene clusters putatively required for synthesis of sphingolipid metabolism inhibitors in phylogenetically diverse species of the filamentous fungus Fusarium.</title>
        <authorList>
            <person name="Kim H.-S."/>
            <person name="Busman M."/>
            <person name="Brown D.W."/>
            <person name="Divon H."/>
            <person name="Uhlig S."/>
            <person name="Proctor R.H."/>
        </authorList>
    </citation>
    <scope>NUCLEOTIDE SEQUENCE</scope>
    <source>
        <strain evidence="2">NRRL 53441</strain>
    </source>
</reference>